<sequence length="483" mass="52866">MSRHEPLAGRVFGIETEYGIHATDATGHTIDPGIAARELFQPIVEEFGAANIFHHNGSRLYIDVGDHPEWATAECSTLTQLLAIDQAGDRILADLAARLRQRPDSCITGGKLAILKNNIDARGNSYGCHENYLVSRETVLKQLSATLTPLLLTRQLICGAGMLDSSAIPLGRPQPTSSSWLVSQRADHVWESVSSATTRSRPIINTRDEPHCDGGRWRRLHVIVGDSNISEISTVLKVGIMILALELIEHDLAPHGMLYHGPVNLLGDIARDPTGSTVLTFDDGTQLTALEVQQQWCQAASSWLNNRPDPADQQAPTNAELTQVVSWWQSIITALEHHKPETVSHLVDWIAKRTLLAAYRRRWDIAPDAYDPRLNQLDFAYHDIASTPTIGSMLTRSSALATVIDEATIQAAIHTAPATTRATIRAELLDHARANDIALQADWSLLRTNYPTSTTVSLPDPLATSSGEAAALIAAWQQHESHS</sequence>
<dbReference type="PANTHER" id="PTHR42307">
    <property type="entry name" value="PUP DEAMIDASE/DEPUPYLASE"/>
    <property type="match status" value="1"/>
</dbReference>
<dbReference type="EMBL" id="CP033896">
    <property type="protein sequence ID" value="AZA13566.1"/>
    <property type="molecule type" value="Genomic_DNA"/>
</dbReference>
<evidence type="ECO:0000313" key="1">
    <source>
        <dbReference type="EMBL" id="AZA13566.1"/>
    </source>
</evidence>
<dbReference type="Pfam" id="PF03136">
    <property type="entry name" value="Pup_ligase"/>
    <property type="match status" value="1"/>
</dbReference>
<dbReference type="GO" id="GO:0019941">
    <property type="term" value="P:modification-dependent protein catabolic process"/>
    <property type="evidence" value="ECO:0007669"/>
    <property type="project" value="InterPro"/>
</dbReference>
<keyword evidence="2" id="KW-1185">Reference proteome</keyword>
<proteinExistence type="predicted"/>
<name>A0A3G6J6I7_9CORY</name>
<dbReference type="GO" id="GO:0016874">
    <property type="term" value="F:ligase activity"/>
    <property type="evidence" value="ECO:0007669"/>
    <property type="project" value="UniProtKB-KW"/>
</dbReference>
<protein>
    <submittedName>
        <fullName evidence="1">Pup--protein ligase</fullName>
        <ecNumber evidence="1">6.3.2.-</ecNumber>
    </submittedName>
</protein>
<dbReference type="AlphaFoldDB" id="A0A3G6J6I7"/>
<keyword evidence="1" id="KW-0436">Ligase</keyword>
<dbReference type="PANTHER" id="PTHR42307:SF3">
    <property type="entry name" value="PUP--PROTEIN LIGASE"/>
    <property type="match status" value="1"/>
</dbReference>
<gene>
    <name evidence="1" type="primary">pafA</name>
    <name evidence="1" type="ORF">CCHOA_05830</name>
</gene>
<dbReference type="EC" id="6.3.2.-" evidence="1"/>
<dbReference type="GO" id="GO:0005524">
    <property type="term" value="F:ATP binding"/>
    <property type="evidence" value="ECO:0007669"/>
    <property type="project" value="TreeGrafter"/>
</dbReference>
<organism evidence="1 2">
    <name type="scientific">Corynebacterium choanae</name>
    <dbReference type="NCBI Taxonomy" id="1862358"/>
    <lineage>
        <taxon>Bacteria</taxon>
        <taxon>Bacillati</taxon>
        <taxon>Actinomycetota</taxon>
        <taxon>Actinomycetes</taxon>
        <taxon>Mycobacteriales</taxon>
        <taxon>Corynebacteriaceae</taxon>
        <taxon>Corynebacterium</taxon>
    </lineage>
</organism>
<accession>A0A3G6J6I7</accession>
<dbReference type="KEGG" id="ccho:CCHOA_05830"/>
<dbReference type="Proteomes" id="UP000269019">
    <property type="component" value="Chromosome"/>
</dbReference>
<dbReference type="GO" id="GO:0070490">
    <property type="term" value="P:protein pupylation"/>
    <property type="evidence" value="ECO:0007669"/>
    <property type="project" value="TreeGrafter"/>
</dbReference>
<dbReference type="RefSeq" id="WP_123927824.1">
    <property type="nucleotide sequence ID" value="NZ_CP033896.1"/>
</dbReference>
<dbReference type="GO" id="GO:0010498">
    <property type="term" value="P:proteasomal protein catabolic process"/>
    <property type="evidence" value="ECO:0007669"/>
    <property type="project" value="InterPro"/>
</dbReference>
<dbReference type="OrthoDB" id="9760627at2"/>
<dbReference type="InterPro" id="IPR004347">
    <property type="entry name" value="Pup_ligase/deamidase"/>
</dbReference>
<evidence type="ECO:0000313" key="2">
    <source>
        <dbReference type="Proteomes" id="UP000269019"/>
    </source>
</evidence>
<reference evidence="1 2" key="1">
    <citation type="submission" date="2018-11" db="EMBL/GenBank/DDBJ databases">
        <authorList>
            <person name="Kleinhagauer T."/>
            <person name="Glaeser S.P."/>
            <person name="Spergser J."/>
            <person name="Ruckert C."/>
            <person name="Kaempfer P."/>
            <person name="Busse H.-J."/>
        </authorList>
    </citation>
    <scope>NUCLEOTIDE SEQUENCE [LARGE SCALE GENOMIC DNA]</scope>
    <source>
        <strain evidence="1 2">200CH</strain>
    </source>
</reference>